<evidence type="ECO:0000256" key="1">
    <source>
        <dbReference type="SAM" id="SignalP"/>
    </source>
</evidence>
<dbReference type="OrthoDB" id="246401at2"/>
<dbReference type="Gene3D" id="2.30.30.700">
    <property type="entry name" value="SLA1 homology domain 1"/>
    <property type="match status" value="1"/>
</dbReference>
<sequence precursor="true">MNRPFFFLLTSWVLTLWLTCQTAVAQPRTWTSRAGGATIEGELIAANDSTVVLKRKHSGRLAAVELAELSPQDREFVRERVVKGDSGSNDPEHMQTWTSRDGLKMQAKVVAYGKKDYTLANIRGVPTINGKAFSSMDPLHQAVALRVLSKLESKPMENEADLRRFVSQLAGKPKTYPLEGVLMELSTGDQIAVPFFMFSEKDLEVLSPGWEAWLRSEESSRSSEDLMMRSEAMAYQQAASQQAEHQQLELLKLNMLAARTGLTSFWEVQLQPRPGVYGRPTSVMVTARNSEIATQMVLSNYPGYSLIGVRRASY</sequence>
<proteinExistence type="predicted"/>
<feature type="chain" id="PRO_5022733347" description="SLA1 homology domain-containing protein" evidence="1">
    <location>
        <begin position="26"/>
        <end position="314"/>
    </location>
</feature>
<evidence type="ECO:0000313" key="2">
    <source>
        <dbReference type="EMBL" id="TWU01591.1"/>
    </source>
</evidence>
<protein>
    <recommendedName>
        <fullName evidence="4">SLA1 homology domain-containing protein</fullName>
    </recommendedName>
</protein>
<comment type="caution">
    <text evidence="2">The sequence shown here is derived from an EMBL/GenBank/DDBJ whole genome shotgun (WGS) entry which is preliminary data.</text>
</comment>
<dbReference type="Proteomes" id="UP000316213">
    <property type="component" value="Unassembled WGS sequence"/>
</dbReference>
<dbReference type="AlphaFoldDB" id="A0A5C6AQ70"/>
<keyword evidence="1" id="KW-0732">Signal</keyword>
<dbReference type="EMBL" id="SJPM01000002">
    <property type="protein sequence ID" value="TWU01591.1"/>
    <property type="molecule type" value="Genomic_DNA"/>
</dbReference>
<organism evidence="2 3">
    <name type="scientific">Neorhodopirellula pilleata</name>
    <dbReference type="NCBI Taxonomy" id="2714738"/>
    <lineage>
        <taxon>Bacteria</taxon>
        <taxon>Pseudomonadati</taxon>
        <taxon>Planctomycetota</taxon>
        <taxon>Planctomycetia</taxon>
        <taxon>Pirellulales</taxon>
        <taxon>Pirellulaceae</taxon>
        <taxon>Neorhodopirellula</taxon>
    </lineage>
</organism>
<name>A0A5C6AQ70_9BACT</name>
<gene>
    <name evidence="2" type="ORF">Pla100_13260</name>
</gene>
<keyword evidence="3" id="KW-1185">Reference proteome</keyword>
<evidence type="ECO:0000313" key="3">
    <source>
        <dbReference type="Proteomes" id="UP000316213"/>
    </source>
</evidence>
<dbReference type="RefSeq" id="WP_146576865.1">
    <property type="nucleotide sequence ID" value="NZ_SJPM01000002.1"/>
</dbReference>
<accession>A0A5C6AQ70</accession>
<feature type="signal peptide" evidence="1">
    <location>
        <begin position="1"/>
        <end position="25"/>
    </location>
</feature>
<evidence type="ECO:0008006" key="4">
    <source>
        <dbReference type="Google" id="ProtNLM"/>
    </source>
</evidence>
<reference evidence="2 3" key="1">
    <citation type="submission" date="2019-02" db="EMBL/GenBank/DDBJ databases">
        <title>Deep-cultivation of Planctomycetes and their phenomic and genomic characterization uncovers novel biology.</title>
        <authorList>
            <person name="Wiegand S."/>
            <person name="Jogler M."/>
            <person name="Boedeker C."/>
            <person name="Pinto D."/>
            <person name="Vollmers J."/>
            <person name="Rivas-Marin E."/>
            <person name="Kohn T."/>
            <person name="Peeters S.H."/>
            <person name="Heuer A."/>
            <person name="Rast P."/>
            <person name="Oberbeckmann S."/>
            <person name="Bunk B."/>
            <person name="Jeske O."/>
            <person name="Meyerdierks A."/>
            <person name="Storesund J.E."/>
            <person name="Kallscheuer N."/>
            <person name="Luecker S."/>
            <person name="Lage O.M."/>
            <person name="Pohl T."/>
            <person name="Merkel B.J."/>
            <person name="Hornburger P."/>
            <person name="Mueller R.-W."/>
            <person name="Bruemmer F."/>
            <person name="Labrenz M."/>
            <person name="Spormann A.M."/>
            <person name="Op Den Camp H."/>
            <person name="Overmann J."/>
            <person name="Amann R."/>
            <person name="Jetten M.S.M."/>
            <person name="Mascher T."/>
            <person name="Medema M.H."/>
            <person name="Devos D.P."/>
            <person name="Kaster A.-K."/>
            <person name="Ovreas L."/>
            <person name="Rohde M."/>
            <person name="Galperin M.Y."/>
            <person name="Jogler C."/>
        </authorList>
    </citation>
    <scope>NUCLEOTIDE SEQUENCE [LARGE SCALE GENOMIC DNA]</scope>
    <source>
        <strain evidence="2 3">Pla100</strain>
    </source>
</reference>